<feature type="non-terminal residue" evidence="2">
    <location>
        <position position="34"/>
    </location>
</feature>
<gene>
    <name evidence="2" type="ORF">L249_3309</name>
</gene>
<evidence type="ECO:0000256" key="1">
    <source>
        <dbReference type="SAM" id="MobiDB-lite"/>
    </source>
</evidence>
<keyword evidence="3" id="KW-1185">Reference proteome</keyword>
<feature type="compositionally biased region" description="Basic and acidic residues" evidence="1">
    <location>
        <begin position="1"/>
        <end position="13"/>
    </location>
</feature>
<proteinExistence type="predicted"/>
<feature type="region of interest" description="Disordered" evidence="1">
    <location>
        <begin position="1"/>
        <end position="34"/>
    </location>
</feature>
<accession>A0A367LSN6</accession>
<comment type="caution">
    <text evidence="2">The sequence shown here is derived from an EMBL/GenBank/DDBJ whole genome shotgun (WGS) entry which is preliminary data.</text>
</comment>
<dbReference type="AlphaFoldDB" id="A0A367LSN6"/>
<sequence length="34" mass="3994">MGSDRSDRSDRHVQVRQSTTSRDFEVSREVPLFL</sequence>
<dbReference type="Proteomes" id="UP000253664">
    <property type="component" value="Unassembled WGS sequence"/>
</dbReference>
<organism evidence="2 3">
    <name type="scientific">Ophiocordyceps polyrhachis-furcata BCC 54312</name>
    <dbReference type="NCBI Taxonomy" id="1330021"/>
    <lineage>
        <taxon>Eukaryota</taxon>
        <taxon>Fungi</taxon>
        <taxon>Dikarya</taxon>
        <taxon>Ascomycota</taxon>
        <taxon>Pezizomycotina</taxon>
        <taxon>Sordariomycetes</taxon>
        <taxon>Hypocreomycetidae</taxon>
        <taxon>Hypocreales</taxon>
        <taxon>Ophiocordycipitaceae</taxon>
        <taxon>Ophiocordyceps</taxon>
    </lineage>
</organism>
<dbReference type="EMBL" id="LKCN02000001">
    <property type="protein sequence ID" value="RCI17419.1"/>
    <property type="molecule type" value="Genomic_DNA"/>
</dbReference>
<evidence type="ECO:0000313" key="2">
    <source>
        <dbReference type="EMBL" id="RCI17419.1"/>
    </source>
</evidence>
<protein>
    <submittedName>
        <fullName evidence="2">Uncharacterized protein</fullName>
    </submittedName>
</protein>
<reference evidence="2 3" key="1">
    <citation type="journal article" date="2015" name="BMC Genomics">
        <title>Insights from the genome of Ophiocordyceps polyrhachis-furcata to pathogenicity and host specificity in insect fungi.</title>
        <authorList>
            <person name="Wichadakul D."/>
            <person name="Kobmoo N."/>
            <person name="Ingsriswang S."/>
            <person name="Tangphatsornruang S."/>
            <person name="Chantasingh D."/>
            <person name="Luangsa-ard J.J."/>
            <person name="Eurwilaichitr L."/>
        </authorList>
    </citation>
    <scope>NUCLEOTIDE SEQUENCE [LARGE SCALE GENOMIC DNA]</scope>
    <source>
        <strain evidence="2 3">BCC 54312</strain>
    </source>
</reference>
<name>A0A367LSN6_9HYPO</name>
<evidence type="ECO:0000313" key="3">
    <source>
        <dbReference type="Proteomes" id="UP000253664"/>
    </source>
</evidence>